<accession>A0AAE0SWT0</accession>
<organism evidence="2 3">
    <name type="scientific">Potamilus streckersoni</name>
    <dbReference type="NCBI Taxonomy" id="2493646"/>
    <lineage>
        <taxon>Eukaryota</taxon>
        <taxon>Metazoa</taxon>
        <taxon>Spiralia</taxon>
        <taxon>Lophotrochozoa</taxon>
        <taxon>Mollusca</taxon>
        <taxon>Bivalvia</taxon>
        <taxon>Autobranchia</taxon>
        <taxon>Heteroconchia</taxon>
        <taxon>Palaeoheterodonta</taxon>
        <taxon>Unionida</taxon>
        <taxon>Unionoidea</taxon>
        <taxon>Unionidae</taxon>
        <taxon>Ambleminae</taxon>
        <taxon>Lampsilini</taxon>
        <taxon>Potamilus</taxon>
    </lineage>
</organism>
<feature type="region of interest" description="Disordered" evidence="1">
    <location>
        <begin position="51"/>
        <end position="87"/>
    </location>
</feature>
<keyword evidence="3" id="KW-1185">Reference proteome</keyword>
<dbReference type="Proteomes" id="UP001195483">
    <property type="component" value="Unassembled WGS sequence"/>
</dbReference>
<feature type="compositionally biased region" description="Polar residues" evidence="1">
    <location>
        <begin position="74"/>
        <end position="87"/>
    </location>
</feature>
<dbReference type="EMBL" id="JAEAOA010000455">
    <property type="protein sequence ID" value="KAK3599529.1"/>
    <property type="molecule type" value="Genomic_DNA"/>
</dbReference>
<evidence type="ECO:0000313" key="2">
    <source>
        <dbReference type="EMBL" id="KAK3599529.1"/>
    </source>
</evidence>
<gene>
    <name evidence="2" type="ORF">CHS0354_006660</name>
</gene>
<name>A0AAE0SWT0_9BIVA</name>
<evidence type="ECO:0000313" key="3">
    <source>
        <dbReference type="Proteomes" id="UP001195483"/>
    </source>
</evidence>
<evidence type="ECO:0000256" key="1">
    <source>
        <dbReference type="SAM" id="MobiDB-lite"/>
    </source>
</evidence>
<comment type="caution">
    <text evidence="2">The sequence shown here is derived from an EMBL/GenBank/DDBJ whole genome shotgun (WGS) entry which is preliminary data.</text>
</comment>
<feature type="non-terminal residue" evidence="2">
    <location>
        <position position="87"/>
    </location>
</feature>
<reference evidence="2" key="3">
    <citation type="submission" date="2023-05" db="EMBL/GenBank/DDBJ databases">
        <authorList>
            <person name="Smith C.H."/>
        </authorList>
    </citation>
    <scope>NUCLEOTIDE SEQUENCE</scope>
    <source>
        <strain evidence="2">CHS0354</strain>
        <tissue evidence="2">Mantle</tissue>
    </source>
</reference>
<sequence length="87" mass="10165">MSGKIDRHVLEVRAWKNKGPGLFEVLHSTIYTLRITSYKTKVDKNLKDANRTRHLFEKKDKNEDPDLPAHGGQRLQSVEFGQNQDYR</sequence>
<feature type="compositionally biased region" description="Basic and acidic residues" evidence="1">
    <location>
        <begin position="51"/>
        <end position="64"/>
    </location>
</feature>
<proteinExistence type="predicted"/>
<protein>
    <submittedName>
        <fullName evidence="2">Uncharacterized protein</fullName>
    </submittedName>
</protein>
<reference evidence="2" key="1">
    <citation type="journal article" date="2021" name="Genome Biol. Evol.">
        <title>A High-Quality Reference Genome for a Parasitic Bivalve with Doubly Uniparental Inheritance (Bivalvia: Unionida).</title>
        <authorList>
            <person name="Smith C.H."/>
        </authorList>
    </citation>
    <scope>NUCLEOTIDE SEQUENCE</scope>
    <source>
        <strain evidence="2">CHS0354</strain>
    </source>
</reference>
<dbReference type="AlphaFoldDB" id="A0AAE0SWT0"/>
<reference evidence="2" key="2">
    <citation type="journal article" date="2021" name="Genome Biol. Evol.">
        <title>Developing a high-quality reference genome for a parasitic bivalve with doubly uniparental inheritance (Bivalvia: Unionida).</title>
        <authorList>
            <person name="Smith C.H."/>
        </authorList>
    </citation>
    <scope>NUCLEOTIDE SEQUENCE</scope>
    <source>
        <strain evidence="2">CHS0354</strain>
        <tissue evidence="2">Mantle</tissue>
    </source>
</reference>